<dbReference type="Gene3D" id="2.60.40.10">
    <property type="entry name" value="Immunoglobulins"/>
    <property type="match status" value="1"/>
</dbReference>
<evidence type="ECO:0000259" key="6">
    <source>
        <dbReference type="PROSITE" id="PS50835"/>
    </source>
</evidence>
<dbReference type="SMART" id="SM00406">
    <property type="entry name" value="IGv"/>
    <property type="match status" value="1"/>
</dbReference>
<keyword evidence="1" id="KW-0732">Signal</keyword>
<evidence type="ECO:0000256" key="5">
    <source>
        <dbReference type="ARBA" id="ARBA00043266"/>
    </source>
</evidence>
<dbReference type="GO" id="GO:0042101">
    <property type="term" value="C:T cell receptor complex"/>
    <property type="evidence" value="ECO:0007669"/>
    <property type="project" value="UniProtKB-KW"/>
</dbReference>
<keyword evidence="4" id="KW-0393">Immunoglobulin domain</keyword>
<dbReference type="Ensembl" id="ENSMZET00005039000.1">
    <property type="protein sequence ID" value="ENSMZEP00005037686.1"/>
    <property type="gene ID" value="ENSMZEG00005028101.1"/>
</dbReference>
<keyword evidence="3" id="KW-0675">Receptor</keyword>
<dbReference type="InterPro" id="IPR013783">
    <property type="entry name" value="Ig-like_fold"/>
</dbReference>
<dbReference type="PROSITE" id="PS50835">
    <property type="entry name" value="IG_LIKE"/>
    <property type="match status" value="1"/>
</dbReference>
<proteinExistence type="predicted"/>
<reference evidence="7" key="1">
    <citation type="submission" date="2025-08" db="UniProtKB">
        <authorList>
            <consortium name="Ensembl"/>
        </authorList>
    </citation>
    <scope>IDENTIFICATION</scope>
</reference>
<keyword evidence="5" id="KW-0391">Immunity</keyword>
<dbReference type="GO" id="GO:0002250">
    <property type="term" value="P:adaptive immune response"/>
    <property type="evidence" value="ECO:0007669"/>
    <property type="project" value="UniProtKB-KW"/>
</dbReference>
<evidence type="ECO:0000313" key="7">
    <source>
        <dbReference type="Ensembl" id="ENSMZEP00005037686.1"/>
    </source>
</evidence>
<protein>
    <recommendedName>
        <fullName evidence="6">Ig-like domain-containing protein</fullName>
    </recommendedName>
</protein>
<evidence type="ECO:0000256" key="1">
    <source>
        <dbReference type="ARBA" id="ARBA00022729"/>
    </source>
</evidence>
<feature type="domain" description="Ig-like" evidence="6">
    <location>
        <begin position="12"/>
        <end position="114"/>
    </location>
</feature>
<keyword evidence="8" id="KW-1185">Reference proteome</keyword>
<dbReference type="InterPro" id="IPR036179">
    <property type="entry name" value="Ig-like_dom_sf"/>
</dbReference>
<dbReference type="Proteomes" id="UP000265160">
    <property type="component" value="Unplaced"/>
</dbReference>
<reference evidence="7" key="2">
    <citation type="submission" date="2025-09" db="UniProtKB">
        <authorList>
            <consortium name="Ensembl"/>
        </authorList>
    </citation>
    <scope>IDENTIFICATION</scope>
</reference>
<keyword evidence="2" id="KW-1064">Adaptive immunity</keyword>
<evidence type="ECO:0000256" key="3">
    <source>
        <dbReference type="ARBA" id="ARBA00023170"/>
    </source>
</evidence>
<sequence length="201" mass="22507">MNHSFAALGSMNSIKQERAEEAVAERGNINLTCTYDGSIYNIQWYRQYQRSRPEFLLSITEGGSVHRAVSGFSAHIDKTEKRADLEISSAAVSDSAVYYCALQPTVTGNSKTLEPHTVKPLILLETQSLLNNLKSLKQKDNLSNSHVAMRQVIVLLCFTGTNIILTFRLLSLYSGNKEKEAVLNIFLINVINQKHLLHQLI</sequence>
<dbReference type="SMART" id="SM00409">
    <property type="entry name" value="IG"/>
    <property type="match status" value="1"/>
</dbReference>
<dbReference type="Pfam" id="PF07686">
    <property type="entry name" value="V-set"/>
    <property type="match status" value="1"/>
</dbReference>
<keyword evidence="5" id="KW-1279">T cell receptor</keyword>
<dbReference type="PANTHER" id="PTHR19367">
    <property type="entry name" value="T-CELL RECEPTOR ALPHA CHAIN V REGION"/>
    <property type="match status" value="1"/>
</dbReference>
<evidence type="ECO:0000256" key="4">
    <source>
        <dbReference type="ARBA" id="ARBA00023319"/>
    </source>
</evidence>
<dbReference type="InterPro" id="IPR051287">
    <property type="entry name" value="TCR_variable_region"/>
</dbReference>
<name>A0A3P9DU66_9CICH</name>
<dbReference type="AlphaFoldDB" id="A0A3P9DU66"/>
<dbReference type="InterPro" id="IPR003599">
    <property type="entry name" value="Ig_sub"/>
</dbReference>
<evidence type="ECO:0000256" key="2">
    <source>
        <dbReference type="ARBA" id="ARBA00023130"/>
    </source>
</evidence>
<dbReference type="GeneTree" id="ENSGT00940000177057"/>
<evidence type="ECO:0000313" key="8">
    <source>
        <dbReference type="Proteomes" id="UP000265160"/>
    </source>
</evidence>
<dbReference type="InterPro" id="IPR007110">
    <property type="entry name" value="Ig-like_dom"/>
</dbReference>
<organism evidence="7 8">
    <name type="scientific">Maylandia zebra</name>
    <name type="common">zebra mbuna</name>
    <dbReference type="NCBI Taxonomy" id="106582"/>
    <lineage>
        <taxon>Eukaryota</taxon>
        <taxon>Metazoa</taxon>
        <taxon>Chordata</taxon>
        <taxon>Craniata</taxon>
        <taxon>Vertebrata</taxon>
        <taxon>Euteleostomi</taxon>
        <taxon>Actinopterygii</taxon>
        <taxon>Neopterygii</taxon>
        <taxon>Teleostei</taxon>
        <taxon>Neoteleostei</taxon>
        <taxon>Acanthomorphata</taxon>
        <taxon>Ovalentaria</taxon>
        <taxon>Cichlomorphae</taxon>
        <taxon>Cichliformes</taxon>
        <taxon>Cichlidae</taxon>
        <taxon>African cichlids</taxon>
        <taxon>Pseudocrenilabrinae</taxon>
        <taxon>Haplochromini</taxon>
        <taxon>Maylandia</taxon>
        <taxon>Maylandia zebra complex</taxon>
    </lineage>
</organism>
<dbReference type="SUPFAM" id="SSF48726">
    <property type="entry name" value="Immunoglobulin"/>
    <property type="match status" value="1"/>
</dbReference>
<dbReference type="InterPro" id="IPR013106">
    <property type="entry name" value="Ig_V-set"/>
</dbReference>
<dbReference type="PANTHER" id="PTHR19367:SF18">
    <property type="entry name" value="T CELL RECEPTOR ALPHA VARIABLE 16"/>
    <property type="match status" value="1"/>
</dbReference>
<accession>A0A3P9DU66</accession>